<dbReference type="InterPro" id="IPR011008">
    <property type="entry name" value="Dimeric_a/b-barrel"/>
</dbReference>
<dbReference type="OrthoDB" id="5343971at2"/>
<dbReference type="EMBL" id="JWJG01000028">
    <property type="protein sequence ID" value="KIF79828.1"/>
    <property type="molecule type" value="Genomic_DNA"/>
</dbReference>
<comment type="caution">
    <text evidence="2">The sequence shown here is derived from an EMBL/GenBank/DDBJ whole genome shotgun (WGS) entry which is preliminary data.</text>
</comment>
<dbReference type="SUPFAM" id="SSF54909">
    <property type="entry name" value="Dimeric alpha+beta barrel"/>
    <property type="match status" value="1"/>
</dbReference>
<reference evidence="2 3" key="1">
    <citation type="submission" date="2014-12" db="EMBL/GenBank/DDBJ databases">
        <title>Denitrispirillum autotrophicum gen. nov., sp. nov., Denitrifying, Facultatively Autotrophic Bacteria Isolated from Rice Paddy Soil.</title>
        <authorList>
            <person name="Ishii S."/>
            <person name="Ashida N."/>
            <person name="Ohno H."/>
            <person name="Otsuka S."/>
            <person name="Yokota A."/>
            <person name="Senoo K."/>
        </authorList>
    </citation>
    <scope>NUCLEOTIDE SEQUENCE [LARGE SCALE GENOMIC DNA]</scope>
    <source>
        <strain evidence="2 3">TSA66</strain>
    </source>
</reference>
<dbReference type="Pfam" id="PF07110">
    <property type="entry name" value="EthD"/>
    <property type="match status" value="1"/>
</dbReference>
<dbReference type="AlphaFoldDB" id="A0A0C1XYH4"/>
<proteinExistence type="predicted"/>
<dbReference type="Gene3D" id="3.30.70.100">
    <property type="match status" value="1"/>
</dbReference>
<protein>
    <submittedName>
        <fullName evidence="2">Ethyl tert-butyl ether degradation protein EthD</fullName>
    </submittedName>
</protein>
<name>A0A0C1XYH4_9BURK</name>
<dbReference type="STRING" id="709839.TSA66_01660"/>
<evidence type="ECO:0000259" key="1">
    <source>
        <dbReference type="Pfam" id="PF07110"/>
    </source>
</evidence>
<dbReference type="Proteomes" id="UP000031572">
    <property type="component" value="Unassembled WGS sequence"/>
</dbReference>
<dbReference type="InterPro" id="IPR009799">
    <property type="entry name" value="EthD_dom"/>
</dbReference>
<sequence>MIKISILYPNQSGARFDFKYYTEVHMPRSIQLLSAHPGFRGISVERGVGGPVPGSAPTYIAMCHFLFTNVEAFLEAFMPHAPELQGDIPNYTSVEAVIQFNEVLIQQSV</sequence>
<gene>
    <name evidence="2" type="ORF">TSA66_01660</name>
</gene>
<dbReference type="GO" id="GO:0016491">
    <property type="term" value="F:oxidoreductase activity"/>
    <property type="evidence" value="ECO:0007669"/>
    <property type="project" value="InterPro"/>
</dbReference>
<keyword evidence="3" id="KW-1185">Reference proteome</keyword>
<dbReference type="PANTHER" id="PTHR40260">
    <property type="entry name" value="BLR8190 PROTEIN"/>
    <property type="match status" value="1"/>
</dbReference>
<feature type="domain" description="EthD" evidence="1">
    <location>
        <begin position="18"/>
        <end position="91"/>
    </location>
</feature>
<dbReference type="NCBIfam" id="TIGR02118">
    <property type="entry name" value="EthD family reductase"/>
    <property type="match status" value="1"/>
</dbReference>
<evidence type="ECO:0000313" key="3">
    <source>
        <dbReference type="Proteomes" id="UP000031572"/>
    </source>
</evidence>
<dbReference type="PANTHER" id="PTHR40260:SF2">
    <property type="entry name" value="BLR8190 PROTEIN"/>
    <property type="match status" value="1"/>
</dbReference>
<accession>A0A0C1XYH4</accession>
<dbReference type="RefSeq" id="WP_040038740.1">
    <property type="nucleotide sequence ID" value="NZ_JWJG01000028.1"/>
</dbReference>
<evidence type="ECO:0000313" key="2">
    <source>
        <dbReference type="EMBL" id="KIF79828.1"/>
    </source>
</evidence>
<organism evidence="2 3">
    <name type="scientific">Noviherbaspirillum autotrophicum</name>
    <dbReference type="NCBI Taxonomy" id="709839"/>
    <lineage>
        <taxon>Bacteria</taxon>
        <taxon>Pseudomonadati</taxon>
        <taxon>Pseudomonadota</taxon>
        <taxon>Betaproteobacteria</taxon>
        <taxon>Burkholderiales</taxon>
        <taxon>Oxalobacteraceae</taxon>
        <taxon>Noviherbaspirillum</taxon>
    </lineage>
</organism>